<dbReference type="EMBL" id="HQ872605">
    <property type="protein sequence ID" value="AEA29637.2"/>
    <property type="molecule type" value="Genomic_DNA"/>
</dbReference>
<dbReference type="AlphaFoldDB" id="W5QK63"/>
<name>W5QK63_9ACTN</name>
<accession>W5QK63</accession>
<evidence type="ECO:0000313" key="1">
    <source>
        <dbReference type="EMBL" id="AEA29637.2"/>
    </source>
</evidence>
<reference evidence="1" key="1">
    <citation type="submission" date="2014-06" db="EMBL/GenBank/DDBJ databases">
        <title>Porothramycin biosynthetic cluster.</title>
        <authorList>
            <person name="Najmanova L."/>
            <person name="Ulanova D."/>
            <person name="Jelinkova M."/>
            <person name="Janata J."/>
        </authorList>
    </citation>
    <scope>NUCLEOTIDE SEQUENCE</scope>
    <source>
        <strain evidence="1">ATCC 39897</strain>
    </source>
</reference>
<organism evidence="1">
    <name type="scientific">Streptomyces albus subsp. albus</name>
    <dbReference type="NCBI Taxonomy" id="67257"/>
    <lineage>
        <taxon>Bacteria</taxon>
        <taxon>Bacillati</taxon>
        <taxon>Actinomycetota</taxon>
        <taxon>Actinomycetes</taxon>
        <taxon>Kitasatosporales</taxon>
        <taxon>Streptomycetaceae</taxon>
        <taxon>Streptomyces</taxon>
    </lineage>
</organism>
<sequence length="305" mass="34103">MNAGRELRTGPSQAHIPELQLRPLFLPPPGQEFAPAADLGHDTTEDDATTEPGVPEYNVFGVHPVEAERVFWYRWILGHQISFALWRAMYDIIGDRRDQMPSPPELDSLAACIDAYSAMLLYSSTVPRAHYHSHIRHRMMLQHPAFSGTWAPDYRPVRRLFRGRLPWQGDPSCEALGAAVARNAEAHEYIAGHLVLNGRSLLQQSGQAANLTVLRDKEELYDNFFLTVRRPVSRVEFVRHLRERAAEVSAELAHNGLYPNVDGHHHPVVTGPSGAVLITFVPSVLRVLDRATRLVAGQQLQGVGV</sequence>
<proteinExistence type="predicted"/>
<protein>
    <submittedName>
        <fullName evidence="1">Putative tyrosine hydroxylase</fullName>
    </submittedName>
</protein>